<dbReference type="Gene3D" id="3.30.559.10">
    <property type="entry name" value="Chloramphenicol acetyltransferase-like domain"/>
    <property type="match status" value="1"/>
</dbReference>
<dbReference type="Gene3D" id="3.30.559.30">
    <property type="entry name" value="Nonribosomal peptide synthetase, condensation domain"/>
    <property type="match status" value="1"/>
</dbReference>
<dbReference type="EC" id="2.3.1.282" evidence="5"/>
<evidence type="ECO:0000256" key="6">
    <source>
        <dbReference type="ARBA" id="ARBA00013449"/>
    </source>
</evidence>
<proteinExistence type="inferred from homology"/>
<evidence type="ECO:0000313" key="14">
    <source>
        <dbReference type="EMBL" id="MDP0396403.1"/>
    </source>
</evidence>
<evidence type="ECO:0000256" key="5">
    <source>
        <dbReference type="ARBA" id="ARBA00012866"/>
    </source>
</evidence>
<keyword evidence="7" id="KW-0443">Lipid metabolism</keyword>
<gene>
    <name evidence="14" type="ORF">Q7X28_00555</name>
</gene>
<dbReference type="AlphaFoldDB" id="A0AA90NBT3"/>
<dbReference type="SUPFAM" id="SSF52777">
    <property type="entry name" value="CoA-dependent acyltransferases"/>
    <property type="match status" value="2"/>
</dbReference>
<comment type="catalytic activity">
    <reaction evidence="1">
        <text>2 a mycocerosyl-[mycocerosic acid synthase] + a phthiocerol = a dimycocerosyl phthiocerol + 2 holo-[mycocerosic acid synthase].</text>
        <dbReference type="EC" id="2.3.1.282"/>
    </reaction>
</comment>
<evidence type="ECO:0000256" key="11">
    <source>
        <dbReference type="ARBA" id="ARBA00032317"/>
    </source>
</evidence>
<evidence type="ECO:0000256" key="7">
    <source>
        <dbReference type="ARBA" id="ARBA00022516"/>
    </source>
</evidence>
<name>A0AA90NBT3_9ACTN</name>
<dbReference type="GO" id="GO:0016746">
    <property type="term" value="F:acyltransferase activity"/>
    <property type="evidence" value="ECO:0007669"/>
    <property type="project" value="UniProtKB-KW"/>
</dbReference>
<evidence type="ECO:0000256" key="9">
    <source>
        <dbReference type="ARBA" id="ARBA00023315"/>
    </source>
</evidence>
<evidence type="ECO:0000256" key="4">
    <source>
        <dbReference type="ARBA" id="ARBA00006558"/>
    </source>
</evidence>
<reference evidence="14" key="1">
    <citation type="submission" date="2023-08" db="EMBL/GenBank/DDBJ databases">
        <title>The draft genome of Tsukamurella strandjordii strain 050030.</title>
        <authorList>
            <person name="Zhao F."/>
            <person name="Feng Y."/>
            <person name="Zong Z."/>
        </authorList>
    </citation>
    <scope>NUCLEOTIDE SEQUENCE</scope>
    <source>
        <strain evidence="14">050030</strain>
    </source>
</reference>
<keyword evidence="7" id="KW-0444">Lipid biosynthesis</keyword>
<comment type="catalytic activity">
    <reaction evidence="3">
        <text>2 a mycocerosyl-[mycocerosic acid synthase] + a phthiodiolone = a dimycocerosyl phthiodiolone + 2 holo-[mycocerosic acid synthase].</text>
        <dbReference type="EC" id="2.3.1.282"/>
    </reaction>
</comment>
<evidence type="ECO:0000256" key="10">
    <source>
        <dbReference type="ARBA" id="ARBA00030465"/>
    </source>
</evidence>
<protein>
    <recommendedName>
        <fullName evidence="6">Phthiocerol/phthiodiolone dimycocerosyl transferase</fullName>
        <ecNumber evidence="5">2.3.1.282</ecNumber>
    </recommendedName>
    <alternativeName>
        <fullName evidence="12">Acyltransferase PapA5</fullName>
    </alternativeName>
    <alternativeName>
        <fullName evidence="10">Phthiocerol/phthiodiolone O-acyltransferase</fullName>
    </alternativeName>
    <alternativeName>
        <fullName evidence="11">Polyketide synthase-associated protein A5</fullName>
    </alternativeName>
</protein>
<evidence type="ECO:0000259" key="13">
    <source>
        <dbReference type="Pfam" id="PF16911"/>
    </source>
</evidence>
<evidence type="ECO:0000256" key="2">
    <source>
        <dbReference type="ARBA" id="ARBA00000625"/>
    </source>
</evidence>
<evidence type="ECO:0000256" key="3">
    <source>
        <dbReference type="ARBA" id="ARBA00001907"/>
    </source>
</evidence>
<dbReference type="Proteomes" id="UP001178281">
    <property type="component" value="Unassembled WGS sequence"/>
</dbReference>
<keyword evidence="15" id="KW-1185">Reference proteome</keyword>
<keyword evidence="9 14" id="KW-0012">Acyltransferase</keyword>
<dbReference type="Pfam" id="PF16911">
    <property type="entry name" value="PapA_C"/>
    <property type="match status" value="1"/>
</dbReference>
<evidence type="ECO:0000256" key="8">
    <source>
        <dbReference type="ARBA" id="ARBA00022679"/>
    </source>
</evidence>
<dbReference type="EMBL" id="JAUTIX010000001">
    <property type="protein sequence ID" value="MDP0396403.1"/>
    <property type="molecule type" value="Genomic_DNA"/>
</dbReference>
<dbReference type="InterPro" id="IPR023213">
    <property type="entry name" value="CAT-like_dom_sf"/>
</dbReference>
<sequence length="419" mass="43151">MSRRALTPLEVPYVVTNTTSSGSFIARGPIDADRLAAAYAALRREYPELTGRIEATAFGFDLVTPDVPLDEASAPVIVEQRPFAAGDVALGVQPDEALAAVQLVSDGDLHRVTLGVNHAVADGAHALFLNLRLWQLYTDPAAYAGPVTDLPAGPLDLADRLGASGAPGQFTAVAVESAGVVPTPAAVDDGTFGFERIRIDEAATAAVRQRAKAAGVSVHGLLAGLIVTAERAELDRPTDEAVSMAVFSPVDLRGRCNPPVEAAAVTNFAGSSTAPVAVRGDAAPEEIGRIVLDRLKSDLADGTVVAALTGAAGVQVTGGAPVRLSNIGAIPAPAAPEEVTVLDFHTSSEVDIDRVRALVHSAPPEALAPLVGLHYHALTFGGRLSIELRYAPGTLSPEAVQRIRTRIEAALTAPVGAAA</sequence>
<dbReference type="InterPro" id="IPR031641">
    <property type="entry name" value="PapA_C"/>
</dbReference>
<evidence type="ECO:0000313" key="15">
    <source>
        <dbReference type="Proteomes" id="UP001178281"/>
    </source>
</evidence>
<comment type="catalytic activity">
    <reaction evidence="2">
        <text>2 a mycocerosyl-[mycocerosic acid synthase] + a phenolphthiocerol = a dimycocerosyl phenolphthiocerol + 2 holo-[mycocerosic acid synthase].</text>
        <dbReference type="EC" id="2.3.1.282"/>
    </reaction>
</comment>
<keyword evidence="8" id="KW-0808">Transferase</keyword>
<dbReference type="RefSeq" id="WP_305109965.1">
    <property type="nucleotide sequence ID" value="NZ_JAUTIX010000001.1"/>
</dbReference>
<evidence type="ECO:0000256" key="12">
    <source>
        <dbReference type="ARBA" id="ARBA00033407"/>
    </source>
</evidence>
<accession>A0AA90NBT3</accession>
<feature type="domain" description="Phthiocerol/phthiodiolone dimycocerosyl transferase C-terminal" evidence="13">
    <location>
        <begin position="190"/>
        <end position="388"/>
    </location>
</feature>
<evidence type="ECO:0000256" key="1">
    <source>
        <dbReference type="ARBA" id="ARBA00000026"/>
    </source>
</evidence>
<comment type="caution">
    <text evidence="14">The sequence shown here is derived from an EMBL/GenBank/DDBJ whole genome shotgun (WGS) entry which is preliminary data.</text>
</comment>
<organism evidence="14 15">
    <name type="scientific">Tsukamurella strandjordii</name>
    <dbReference type="NCBI Taxonomy" id="147577"/>
    <lineage>
        <taxon>Bacteria</taxon>
        <taxon>Bacillati</taxon>
        <taxon>Actinomycetota</taxon>
        <taxon>Actinomycetes</taxon>
        <taxon>Mycobacteriales</taxon>
        <taxon>Tsukamurellaceae</taxon>
        <taxon>Tsukamurella</taxon>
    </lineage>
</organism>
<comment type="similarity">
    <text evidence="4">Belongs to the acyltransferase PapA5 family.</text>
</comment>